<organism evidence="2 3">
    <name type="scientific">Desulfovibrio legallii</name>
    <dbReference type="NCBI Taxonomy" id="571438"/>
    <lineage>
        <taxon>Bacteria</taxon>
        <taxon>Pseudomonadati</taxon>
        <taxon>Thermodesulfobacteriota</taxon>
        <taxon>Desulfovibrionia</taxon>
        <taxon>Desulfovibrionales</taxon>
        <taxon>Desulfovibrionaceae</taxon>
        <taxon>Desulfovibrio</taxon>
    </lineage>
</organism>
<keyword evidence="2" id="KW-0808">Transferase</keyword>
<sequence>MGTVMDKKDGRTYWNARARTFPRYEEGDQTYEAGMLRRARDHGVVFADKDVLDVGAGSGMYTLRLAQEAAQVTAVDISDEMLRLLQEDAAAHGLANIRTVRSDWENFTPDRRYEVVFASMTPALDSEAGKEKLLACAAGWVVYMGFLDRMASDLMQGLYAHYGITPRVFNNAQIMEQWLTTRGIRCTALPVKGQWTVSRNREDTLDVCVTTLQHYGVDPDRNCIAAHMAAFRDASGAYVERTDYTIEMLLWQNS</sequence>
<dbReference type="Proteomes" id="UP000292919">
    <property type="component" value="Unassembled WGS sequence"/>
</dbReference>
<feature type="domain" description="Methyltransferase" evidence="1">
    <location>
        <begin position="51"/>
        <end position="122"/>
    </location>
</feature>
<dbReference type="InterPro" id="IPR050723">
    <property type="entry name" value="CFA/CMAS"/>
</dbReference>
<dbReference type="GO" id="GO:0032259">
    <property type="term" value="P:methylation"/>
    <property type="evidence" value="ECO:0007669"/>
    <property type="project" value="UniProtKB-KW"/>
</dbReference>
<evidence type="ECO:0000313" key="3">
    <source>
        <dbReference type="Proteomes" id="UP000292919"/>
    </source>
</evidence>
<reference evidence="2 3" key="1">
    <citation type="submission" date="2018-12" db="EMBL/GenBank/DDBJ databases">
        <title>First genome draft of Desulfovibrio legallis sp. nov.</title>
        <authorList>
            <person name="Ben Dhia O."/>
            <person name="Najjari A."/>
            <person name="Ferjani R."/>
            <person name="Fhoula I."/>
            <person name="Fardeau M.-L."/>
            <person name="Boudabbous A."/>
            <person name="Ouzari H.I."/>
        </authorList>
    </citation>
    <scope>NUCLEOTIDE SEQUENCE [LARGE SCALE GENOMIC DNA]</scope>
    <source>
        <strain evidence="2 3">H1T</strain>
    </source>
</reference>
<name>A0A6H3FB72_9BACT</name>
<dbReference type="SUPFAM" id="SSF53335">
    <property type="entry name" value="S-adenosyl-L-methionine-dependent methyltransferases"/>
    <property type="match status" value="1"/>
</dbReference>
<keyword evidence="2" id="KW-0489">Methyltransferase</keyword>
<dbReference type="Pfam" id="PF13649">
    <property type="entry name" value="Methyltransf_25"/>
    <property type="match status" value="1"/>
</dbReference>
<evidence type="ECO:0000313" key="2">
    <source>
        <dbReference type="EMBL" id="TBH79665.1"/>
    </source>
</evidence>
<dbReference type="GO" id="GO:0008168">
    <property type="term" value="F:methyltransferase activity"/>
    <property type="evidence" value="ECO:0007669"/>
    <property type="project" value="UniProtKB-KW"/>
</dbReference>
<dbReference type="AlphaFoldDB" id="A0A6H3FB72"/>
<dbReference type="PANTHER" id="PTHR43667">
    <property type="entry name" value="CYCLOPROPANE-FATTY-ACYL-PHOSPHOLIPID SYNTHASE"/>
    <property type="match status" value="1"/>
</dbReference>
<dbReference type="Gene3D" id="3.40.50.150">
    <property type="entry name" value="Vaccinia Virus protein VP39"/>
    <property type="match status" value="1"/>
</dbReference>
<protein>
    <submittedName>
        <fullName evidence="2">Class I SAM-dependent methyltransferase</fullName>
    </submittedName>
</protein>
<accession>A0A6H3FB72</accession>
<dbReference type="PANTHER" id="PTHR43667:SF2">
    <property type="entry name" value="FATTY ACID C-METHYL TRANSFERASE"/>
    <property type="match status" value="1"/>
</dbReference>
<comment type="caution">
    <text evidence="2">The sequence shown here is derived from an EMBL/GenBank/DDBJ whole genome shotgun (WGS) entry which is preliminary data.</text>
</comment>
<dbReference type="CDD" id="cd02440">
    <property type="entry name" value="AdoMet_MTases"/>
    <property type="match status" value="1"/>
</dbReference>
<keyword evidence="3" id="KW-1185">Reference proteome</keyword>
<gene>
    <name evidence="2" type="ORF">EB812_07070</name>
</gene>
<proteinExistence type="predicted"/>
<evidence type="ECO:0000259" key="1">
    <source>
        <dbReference type="Pfam" id="PF13649"/>
    </source>
</evidence>
<dbReference type="EMBL" id="SIXC01000007">
    <property type="protein sequence ID" value="TBH79665.1"/>
    <property type="molecule type" value="Genomic_DNA"/>
</dbReference>
<dbReference type="InterPro" id="IPR041698">
    <property type="entry name" value="Methyltransf_25"/>
</dbReference>
<dbReference type="InterPro" id="IPR029063">
    <property type="entry name" value="SAM-dependent_MTases_sf"/>
</dbReference>